<protein>
    <submittedName>
        <fullName evidence="2">Uncharacterized protein</fullName>
    </submittedName>
</protein>
<evidence type="ECO:0000256" key="1">
    <source>
        <dbReference type="SAM" id="MobiDB-lite"/>
    </source>
</evidence>
<organism evidence="2 3">
    <name type="scientific">Mycena albidolilacea</name>
    <dbReference type="NCBI Taxonomy" id="1033008"/>
    <lineage>
        <taxon>Eukaryota</taxon>
        <taxon>Fungi</taxon>
        <taxon>Dikarya</taxon>
        <taxon>Basidiomycota</taxon>
        <taxon>Agaricomycotina</taxon>
        <taxon>Agaricomycetes</taxon>
        <taxon>Agaricomycetidae</taxon>
        <taxon>Agaricales</taxon>
        <taxon>Marasmiineae</taxon>
        <taxon>Mycenaceae</taxon>
        <taxon>Mycena</taxon>
    </lineage>
</organism>
<comment type="caution">
    <text evidence="2">The sequence shown here is derived from an EMBL/GenBank/DDBJ whole genome shotgun (WGS) entry which is preliminary data.</text>
</comment>
<dbReference type="EMBL" id="JARIHO010000010">
    <property type="protein sequence ID" value="KAJ7354218.1"/>
    <property type="molecule type" value="Genomic_DNA"/>
</dbReference>
<gene>
    <name evidence="2" type="ORF">DFH08DRAFT_854432</name>
</gene>
<evidence type="ECO:0000313" key="3">
    <source>
        <dbReference type="Proteomes" id="UP001218218"/>
    </source>
</evidence>
<feature type="region of interest" description="Disordered" evidence="1">
    <location>
        <begin position="42"/>
        <end position="66"/>
    </location>
</feature>
<dbReference type="Proteomes" id="UP001218218">
    <property type="component" value="Unassembled WGS sequence"/>
</dbReference>
<feature type="compositionally biased region" description="Gly residues" evidence="1">
    <location>
        <begin position="130"/>
        <end position="142"/>
    </location>
</feature>
<feature type="region of interest" description="Disordered" evidence="1">
    <location>
        <begin position="85"/>
        <end position="113"/>
    </location>
</feature>
<feature type="compositionally biased region" description="Basic residues" evidence="1">
    <location>
        <begin position="163"/>
        <end position="178"/>
    </location>
</feature>
<feature type="region of interest" description="Disordered" evidence="1">
    <location>
        <begin position="126"/>
        <end position="236"/>
    </location>
</feature>
<sequence length="236" mass="25940">MPRERAGYVRRIPRESDWEDVVKGGGEAGMYARIDRLQWGKPKVDAMQRPPGRKLEASPNGREDGRVVCPTQEYASRAALHARASCMRHRSDRRYADDGDAEQGGARDELGGEWVQRVVATQGFGVSRMSGGGVGTPYGAGSGRQVKEDEGASELQKPTNRSSRSRQAARPRPQRSAHARMSPLKIPSRGPPARRGLQQGQDTMYARASLRLPARRQEARPPEISATRGSEITAIE</sequence>
<name>A0AAD7ABI5_9AGAR</name>
<feature type="compositionally biased region" description="Basic and acidic residues" evidence="1">
    <location>
        <begin position="53"/>
        <end position="66"/>
    </location>
</feature>
<reference evidence="2" key="1">
    <citation type="submission" date="2023-03" db="EMBL/GenBank/DDBJ databases">
        <title>Massive genome expansion in bonnet fungi (Mycena s.s.) driven by repeated elements and novel gene families across ecological guilds.</title>
        <authorList>
            <consortium name="Lawrence Berkeley National Laboratory"/>
            <person name="Harder C.B."/>
            <person name="Miyauchi S."/>
            <person name="Viragh M."/>
            <person name="Kuo A."/>
            <person name="Thoen E."/>
            <person name="Andreopoulos B."/>
            <person name="Lu D."/>
            <person name="Skrede I."/>
            <person name="Drula E."/>
            <person name="Henrissat B."/>
            <person name="Morin E."/>
            <person name="Kohler A."/>
            <person name="Barry K."/>
            <person name="LaButti K."/>
            <person name="Morin E."/>
            <person name="Salamov A."/>
            <person name="Lipzen A."/>
            <person name="Mereny Z."/>
            <person name="Hegedus B."/>
            <person name="Baldrian P."/>
            <person name="Stursova M."/>
            <person name="Weitz H."/>
            <person name="Taylor A."/>
            <person name="Grigoriev I.V."/>
            <person name="Nagy L.G."/>
            <person name="Martin F."/>
            <person name="Kauserud H."/>
        </authorList>
    </citation>
    <scope>NUCLEOTIDE SEQUENCE</scope>
    <source>
        <strain evidence="2">CBHHK002</strain>
    </source>
</reference>
<dbReference type="AlphaFoldDB" id="A0AAD7ABI5"/>
<accession>A0AAD7ABI5</accession>
<keyword evidence="3" id="KW-1185">Reference proteome</keyword>
<evidence type="ECO:0000313" key="2">
    <source>
        <dbReference type="EMBL" id="KAJ7354218.1"/>
    </source>
</evidence>
<proteinExistence type="predicted"/>